<dbReference type="InterPro" id="IPR035926">
    <property type="entry name" value="NusB-like_sf"/>
</dbReference>
<evidence type="ECO:0000256" key="6">
    <source>
        <dbReference type="ARBA" id="ARBA00022691"/>
    </source>
</evidence>
<dbReference type="InterPro" id="IPR029063">
    <property type="entry name" value="SAM-dependent_MTases_sf"/>
</dbReference>
<dbReference type="InterPro" id="IPR023267">
    <property type="entry name" value="RCMT"/>
</dbReference>
<evidence type="ECO:0000256" key="8">
    <source>
        <dbReference type="PROSITE-ProRule" id="PRU01023"/>
    </source>
</evidence>
<dbReference type="Pfam" id="PF01189">
    <property type="entry name" value="Methyltr_RsmB-F"/>
    <property type="match status" value="1"/>
</dbReference>
<keyword evidence="5 8" id="KW-0808">Transferase</keyword>
<evidence type="ECO:0000256" key="4">
    <source>
        <dbReference type="ARBA" id="ARBA00022603"/>
    </source>
</evidence>
<dbReference type="PRINTS" id="PR02009">
    <property type="entry name" value="RCMTFMUVIRPL"/>
</dbReference>
<keyword evidence="10" id="KW-0732">Signal</keyword>
<protein>
    <submittedName>
        <fullName evidence="12">tRNA methyltransferase 4e</fullName>
    </submittedName>
</protein>
<dbReference type="GO" id="GO:0001510">
    <property type="term" value="P:RNA methylation"/>
    <property type="evidence" value="ECO:0007669"/>
    <property type="project" value="InterPro"/>
</dbReference>
<comment type="similarity">
    <text evidence="8">Belongs to the class I-like SAM-binding methyltransferase superfamily. RsmB/NOP family.</text>
</comment>
<feature type="binding site" evidence="8">
    <location>
        <position position="364"/>
    </location>
    <ligand>
        <name>S-adenosyl-L-methionine</name>
        <dbReference type="ChEBI" id="CHEBI:59789"/>
    </ligand>
</feature>
<dbReference type="Pfam" id="PF22458">
    <property type="entry name" value="RsmF-B_ferredox"/>
    <property type="match status" value="1"/>
</dbReference>
<accession>A0A9W7MHX8</accession>
<dbReference type="GO" id="GO:0008173">
    <property type="term" value="F:RNA methyltransferase activity"/>
    <property type="evidence" value="ECO:0007669"/>
    <property type="project" value="InterPro"/>
</dbReference>
<dbReference type="InterPro" id="IPR001678">
    <property type="entry name" value="MeTrfase_RsmB-F_NOP2_dom"/>
</dbReference>
<dbReference type="PANTHER" id="PTHR22807">
    <property type="entry name" value="NOP2 YEAST -RELATED NOL1/NOP2/FMU SUN DOMAIN-CONTAINING"/>
    <property type="match status" value="1"/>
</dbReference>
<reference evidence="12" key="1">
    <citation type="submission" date="2023-05" db="EMBL/GenBank/DDBJ databases">
        <title>Genome and transcriptome analyses reveal genes involved in the formation of fine ridges on petal epidermal cells in Hibiscus trionum.</title>
        <authorList>
            <person name="Koshimizu S."/>
            <person name="Masuda S."/>
            <person name="Ishii T."/>
            <person name="Shirasu K."/>
            <person name="Hoshino A."/>
            <person name="Arita M."/>
        </authorList>
    </citation>
    <scope>NUCLEOTIDE SEQUENCE</scope>
    <source>
        <strain evidence="12">Hamamatsu line</strain>
    </source>
</reference>
<dbReference type="Gene3D" id="1.10.940.10">
    <property type="entry name" value="NusB-like"/>
    <property type="match status" value="1"/>
</dbReference>
<evidence type="ECO:0000256" key="9">
    <source>
        <dbReference type="SAM" id="MobiDB-lite"/>
    </source>
</evidence>
<feature type="region of interest" description="Disordered" evidence="9">
    <location>
        <begin position="16"/>
        <end position="47"/>
    </location>
</feature>
<evidence type="ECO:0000256" key="2">
    <source>
        <dbReference type="ARBA" id="ARBA00022490"/>
    </source>
</evidence>
<keyword evidence="7 8" id="KW-0694">RNA-binding</keyword>
<dbReference type="GO" id="GO:0005737">
    <property type="term" value="C:cytoplasm"/>
    <property type="evidence" value="ECO:0007669"/>
    <property type="project" value="UniProtKB-SubCell"/>
</dbReference>
<dbReference type="InterPro" id="IPR049560">
    <property type="entry name" value="MeTrfase_RsmB-F_NOP2_cat"/>
</dbReference>
<dbReference type="InterPro" id="IPR006027">
    <property type="entry name" value="NusB_RsmB_TIM44"/>
</dbReference>
<dbReference type="Gene3D" id="3.30.70.1170">
    <property type="entry name" value="Sun protein, domain 3"/>
    <property type="match status" value="1"/>
</dbReference>
<keyword evidence="13" id="KW-1185">Reference proteome</keyword>
<dbReference type="Proteomes" id="UP001165190">
    <property type="component" value="Unassembled WGS sequence"/>
</dbReference>
<evidence type="ECO:0000256" key="5">
    <source>
        <dbReference type="ARBA" id="ARBA00022679"/>
    </source>
</evidence>
<dbReference type="PANTHER" id="PTHR22807:SF61">
    <property type="entry name" value="NOL1_NOP2_SUN FAMILY PROTEIN _ ANTITERMINATION NUSB DOMAIN-CONTAINING PROTEIN"/>
    <property type="match status" value="1"/>
</dbReference>
<evidence type="ECO:0000256" key="7">
    <source>
        <dbReference type="ARBA" id="ARBA00022884"/>
    </source>
</evidence>
<dbReference type="PROSITE" id="PS51686">
    <property type="entry name" value="SAM_MT_RSMB_NOP"/>
    <property type="match status" value="1"/>
</dbReference>
<organism evidence="12 13">
    <name type="scientific">Hibiscus trionum</name>
    <name type="common">Flower of an hour</name>
    <dbReference type="NCBI Taxonomy" id="183268"/>
    <lineage>
        <taxon>Eukaryota</taxon>
        <taxon>Viridiplantae</taxon>
        <taxon>Streptophyta</taxon>
        <taxon>Embryophyta</taxon>
        <taxon>Tracheophyta</taxon>
        <taxon>Spermatophyta</taxon>
        <taxon>Magnoliopsida</taxon>
        <taxon>eudicotyledons</taxon>
        <taxon>Gunneridae</taxon>
        <taxon>Pentapetalae</taxon>
        <taxon>rosids</taxon>
        <taxon>malvids</taxon>
        <taxon>Malvales</taxon>
        <taxon>Malvaceae</taxon>
        <taxon>Malvoideae</taxon>
        <taxon>Hibiscus</taxon>
    </lineage>
</organism>
<feature type="binding site" evidence="8">
    <location>
        <begin position="340"/>
        <end position="346"/>
    </location>
    <ligand>
        <name>S-adenosyl-L-methionine</name>
        <dbReference type="ChEBI" id="CHEBI:59789"/>
    </ligand>
</feature>
<dbReference type="SUPFAM" id="SSF53335">
    <property type="entry name" value="S-adenosyl-L-methionine-dependent methyltransferases"/>
    <property type="match status" value="1"/>
</dbReference>
<feature type="binding site" evidence="8">
    <location>
        <position position="410"/>
    </location>
    <ligand>
        <name>S-adenosyl-L-methionine</name>
        <dbReference type="ChEBI" id="CHEBI:59789"/>
    </ligand>
</feature>
<feature type="binding site" evidence="8">
    <location>
        <position position="392"/>
    </location>
    <ligand>
        <name>S-adenosyl-L-methionine</name>
        <dbReference type="ChEBI" id="CHEBI:59789"/>
    </ligand>
</feature>
<dbReference type="CDD" id="cd02440">
    <property type="entry name" value="AdoMet_MTases"/>
    <property type="match status" value="1"/>
</dbReference>
<feature type="active site" description="Nucleophile" evidence="8">
    <location>
        <position position="463"/>
    </location>
</feature>
<dbReference type="FunFam" id="1.10.940.10:FF:000005">
    <property type="entry name" value="Ribosomal RNA small subunit methyltransferase B"/>
    <property type="match status" value="1"/>
</dbReference>
<evidence type="ECO:0000256" key="3">
    <source>
        <dbReference type="ARBA" id="ARBA00022552"/>
    </source>
</evidence>
<evidence type="ECO:0000256" key="10">
    <source>
        <dbReference type="SAM" id="SignalP"/>
    </source>
</evidence>
<evidence type="ECO:0000313" key="12">
    <source>
        <dbReference type="EMBL" id="GMJ05018.1"/>
    </source>
</evidence>
<dbReference type="FunFam" id="3.40.50.150:FF:000022">
    <property type="entry name" value="Ribosomal RNA small subunit methyltransferase B"/>
    <property type="match status" value="1"/>
</dbReference>
<feature type="domain" description="SAM-dependent MTase RsmB/NOP-type" evidence="11">
    <location>
        <begin position="249"/>
        <end position="524"/>
    </location>
</feature>
<feature type="compositionally biased region" description="Low complexity" evidence="9">
    <location>
        <begin position="31"/>
        <end position="41"/>
    </location>
</feature>
<dbReference type="OrthoDB" id="427002at2759"/>
<dbReference type="SUPFAM" id="SSF48013">
    <property type="entry name" value="NusB-like"/>
    <property type="match status" value="1"/>
</dbReference>
<feature type="signal peptide" evidence="10">
    <location>
        <begin position="1"/>
        <end position="20"/>
    </location>
</feature>
<dbReference type="FunFam" id="3.30.70.1170:FF:000003">
    <property type="entry name" value="16S rRNA (Cytosine(967)-C(5))-methyltransferase RsmB"/>
    <property type="match status" value="1"/>
</dbReference>
<gene>
    <name evidence="12" type="ORF">HRI_004171000</name>
</gene>
<keyword evidence="6 8" id="KW-0949">S-adenosyl-L-methionine</keyword>
<dbReference type="EMBL" id="BSYR01000044">
    <property type="protein sequence ID" value="GMJ05018.1"/>
    <property type="molecule type" value="Genomic_DNA"/>
</dbReference>
<evidence type="ECO:0000256" key="1">
    <source>
        <dbReference type="ARBA" id="ARBA00004496"/>
    </source>
</evidence>
<feature type="chain" id="PRO_5040841106" evidence="10">
    <location>
        <begin position="21"/>
        <end position="525"/>
    </location>
</feature>
<dbReference type="GO" id="GO:0006364">
    <property type="term" value="P:rRNA processing"/>
    <property type="evidence" value="ECO:0007669"/>
    <property type="project" value="UniProtKB-KW"/>
</dbReference>
<proteinExistence type="inferred from homology"/>
<dbReference type="Pfam" id="PF01029">
    <property type="entry name" value="NusB"/>
    <property type="match status" value="1"/>
</dbReference>
<comment type="caution">
    <text evidence="12">The sequence shown here is derived from an EMBL/GenBank/DDBJ whole genome shotgun (WGS) entry which is preliminary data.</text>
</comment>
<keyword evidence="4 8" id="KW-0489">Methyltransferase</keyword>
<comment type="subcellular location">
    <subcellularLocation>
        <location evidence="1">Cytoplasm</location>
    </subcellularLocation>
</comment>
<dbReference type="GO" id="GO:0006355">
    <property type="term" value="P:regulation of DNA-templated transcription"/>
    <property type="evidence" value="ECO:0007669"/>
    <property type="project" value="InterPro"/>
</dbReference>
<dbReference type="NCBIfam" id="NF011494">
    <property type="entry name" value="PRK14902.1"/>
    <property type="match status" value="1"/>
</dbReference>
<dbReference type="AlphaFoldDB" id="A0A9W7MHX8"/>
<evidence type="ECO:0000259" key="11">
    <source>
        <dbReference type="PROSITE" id="PS51686"/>
    </source>
</evidence>
<keyword evidence="2" id="KW-0963">Cytoplasm</keyword>
<sequence length="525" mass="58245">MAHLLSLHVFLSAHAHETSSNPMKPSKRTSKFSTSISTSKKGVLNPSHKTQKLNLEVSPHRAVSAVRLMRIQFGGAFADLLNEKGKGSGDNEMGYVERTLGFRPRDLDDRDLRLVTDIVGGTIRWRRYLDHLIGSLCHDESMFRSMEPLLLQILRIGFYEIVKLNMPSYAVVDENVKLAKVALRPGAGNMVNGILRKLVLVKEDNALPLPKVEGDDRAQARALATLYSHPVWMVRRWTKYLGQEAAIKLMMWNNSDPSYSLRANSSKGITRDDLVMQLNSLKVPHEVSLHLDDFVRVKIGLQNVIRAGLLKGLCSVQDESAGLVVSVVDPQPGEEIIDCCAAPGGKTLYMASRLRGKGRVHAIDINKGRLRILGEAAKMQKVDDIVTTIHADLRIFADNSALKADKVLLDAPCSGLGVLSKRADLRWNRRLEDLEQLKNLQDELLDAASTLVSPGGVLIYSTCSIDPEENEDRVGAFLVRHPEFRIDPVDGYVPSDFVTKQGFYFSDPVQHSLDGAFAARLVRTS</sequence>
<name>A0A9W7MHX8_HIBTR</name>
<dbReference type="InterPro" id="IPR023268">
    <property type="entry name" value="RCMT_RsmB-rel_pln"/>
</dbReference>
<dbReference type="InterPro" id="IPR054728">
    <property type="entry name" value="RsmB-like_ferredoxin"/>
</dbReference>
<dbReference type="PRINTS" id="PR02008">
    <property type="entry name" value="RCMTFAMILY"/>
</dbReference>
<dbReference type="Gene3D" id="3.40.50.150">
    <property type="entry name" value="Vaccinia Virus protein VP39"/>
    <property type="match status" value="1"/>
</dbReference>
<evidence type="ECO:0000313" key="13">
    <source>
        <dbReference type="Proteomes" id="UP001165190"/>
    </source>
</evidence>
<dbReference type="GO" id="GO:0003723">
    <property type="term" value="F:RNA binding"/>
    <property type="evidence" value="ECO:0007669"/>
    <property type="project" value="UniProtKB-UniRule"/>
</dbReference>
<keyword evidence="3" id="KW-0698">rRNA processing</keyword>